<dbReference type="InterPro" id="IPR050830">
    <property type="entry name" value="Fungal_FAS"/>
</dbReference>
<dbReference type="Proteomes" id="UP000235392">
    <property type="component" value="Unassembled WGS sequence"/>
</dbReference>
<dbReference type="PANTHER" id="PTHR10982">
    <property type="entry name" value="MALONYL COA-ACYL CARRIER PROTEIN TRANSACYLASE"/>
    <property type="match status" value="1"/>
</dbReference>
<dbReference type="PANTHER" id="PTHR10982:SF21">
    <property type="entry name" value="FATTY ACID SYNTHASE SUBUNIT BETA"/>
    <property type="match status" value="1"/>
</dbReference>
<comment type="caution">
    <text evidence="4">The sequence shown here is derived from an EMBL/GenBank/DDBJ whole genome shotgun (WGS) entry which is preliminary data.</text>
</comment>
<sequence>MAVPVGSALPAAKAADHRAGDGPVQNDSADLSARRDPHPAGLSLQYQHCEEGQENAPKYCGLLYPPTHARLPVLLAPHQHQALVKTSDALFKLLEGCNRIAAHHTLHDSAAAATPQKERWKRRRKEVSADHHPQVLSSSDHARASFLYQYHGIQVLKIQWLHEPSSKPPTLYLASCTISLPLIGLVQIAHYITLGSAQGLSPNQLSSQLSAGVSGHSQGIVVAALIAVQLPSKKDTWSEFSQSGLHAITTLFHIGFHGSVAFPQTSLPPKLVEITAENEGVSTPMLATIYSWSRRMPRCPFLTAQSFCSHVSSSHVGRFGICIAKSKAETGRDQSRILLGCSVFNTETGDDMRTEKKGYLESLADEIFTRPIKWTQACVFPEDTTHIINFGLDA</sequence>
<gene>
    <name evidence="4" type="ORF">PCASD_14215</name>
</gene>
<feature type="region of interest" description="Disordered" evidence="2">
    <location>
        <begin position="108"/>
        <end position="136"/>
    </location>
</feature>
<dbReference type="InterPro" id="IPR032088">
    <property type="entry name" value="SAT"/>
</dbReference>
<dbReference type="EMBL" id="PGCI01000418">
    <property type="protein sequence ID" value="PLW27217.1"/>
    <property type="molecule type" value="Genomic_DNA"/>
</dbReference>
<dbReference type="Gene3D" id="3.40.366.10">
    <property type="entry name" value="Malonyl-Coenzyme A Acyl Carrier Protein, domain 2"/>
    <property type="match status" value="1"/>
</dbReference>
<dbReference type="InterPro" id="IPR001227">
    <property type="entry name" value="Ac_transferase_dom_sf"/>
</dbReference>
<evidence type="ECO:0000256" key="2">
    <source>
        <dbReference type="SAM" id="MobiDB-lite"/>
    </source>
</evidence>
<evidence type="ECO:0000259" key="3">
    <source>
        <dbReference type="Pfam" id="PF16073"/>
    </source>
</evidence>
<evidence type="ECO:0000313" key="4">
    <source>
        <dbReference type="EMBL" id="PLW27217.1"/>
    </source>
</evidence>
<feature type="domain" description="Starter acyltransferase (SAT)" evidence="3">
    <location>
        <begin position="157"/>
        <end position="258"/>
    </location>
</feature>
<name>A0A2N5TNY8_9BASI</name>
<evidence type="ECO:0000313" key="5">
    <source>
        <dbReference type="Proteomes" id="UP000235392"/>
    </source>
</evidence>
<protein>
    <recommendedName>
        <fullName evidence="3">Starter acyltransferase (SAT) domain-containing protein</fullName>
    </recommendedName>
</protein>
<feature type="region of interest" description="Disordered" evidence="2">
    <location>
        <begin position="1"/>
        <end position="40"/>
    </location>
</feature>
<evidence type="ECO:0000256" key="1">
    <source>
        <dbReference type="ARBA" id="ARBA00022679"/>
    </source>
</evidence>
<dbReference type="GO" id="GO:0016740">
    <property type="term" value="F:transferase activity"/>
    <property type="evidence" value="ECO:0007669"/>
    <property type="project" value="UniProtKB-KW"/>
</dbReference>
<accession>A0A2N5TNY8</accession>
<proteinExistence type="predicted"/>
<organism evidence="4 5">
    <name type="scientific">Puccinia coronata f. sp. avenae</name>
    <dbReference type="NCBI Taxonomy" id="200324"/>
    <lineage>
        <taxon>Eukaryota</taxon>
        <taxon>Fungi</taxon>
        <taxon>Dikarya</taxon>
        <taxon>Basidiomycota</taxon>
        <taxon>Pucciniomycotina</taxon>
        <taxon>Pucciniomycetes</taxon>
        <taxon>Pucciniales</taxon>
        <taxon>Pucciniaceae</taxon>
        <taxon>Puccinia</taxon>
    </lineage>
</organism>
<keyword evidence="1" id="KW-0808">Transferase</keyword>
<reference evidence="4 5" key="1">
    <citation type="submission" date="2017-11" db="EMBL/GenBank/DDBJ databases">
        <title>De novo assembly and phasing of dikaryotic genomes from two isolates of Puccinia coronata f. sp. avenae, the causal agent of oat crown rust.</title>
        <authorList>
            <person name="Miller M.E."/>
            <person name="Zhang Y."/>
            <person name="Omidvar V."/>
            <person name="Sperschneider J."/>
            <person name="Schwessinger B."/>
            <person name="Raley C."/>
            <person name="Palmer J.M."/>
            <person name="Garnica D."/>
            <person name="Upadhyaya N."/>
            <person name="Rathjen J."/>
            <person name="Taylor J.M."/>
            <person name="Park R.F."/>
            <person name="Dodds P.N."/>
            <person name="Hirsch C.D."/>
            <person name="Kianian S.F."/>
            <person name="Figueroa M."/>
        </authorList>
    </citation>
    <scope>NUCLEOTIDE SEQUENCE [LARGE SCALE GENOMIC DNA]</scope>
    <source>
        <strain evidence="4">12SD80</strain>
    </source>
</reference>
<dbReference type="Pfam" id="PF16073">
    <property type="entry name" value="SAT"/>
    <property type="match status" value="1"/>
</dbReference>
<dbReference type="AlphaFoldDB" id="A0A2N5TNY8"/>